<organism evidence="1 2">
    <name type="scientific">Flavobacterium chilense</name>
    <dbReference type="NCBI Taxonomy" id="946677"/>
    <lineage>
        <taxon>Bacteria</taxon>
        <taxon>Pseudomonadati</taxon>
        <taxon>Bacteroidota</taxon>
        <taxon>Flavobacteriia</taxon>
        <taxon>Flavobacteriales</taxon>
        <taxon>Flavobacteriaceae</taxon>
        <taxon>Flavobacterium</taxon>
    </lineage>
</organism>
<evidence type="ECO:0000313" key="2">
    <source>
        <dbReference type="Proteomes" id="UP000184028"/>
    </source>
</evidence>
<accession>A0A1M7H426</accession>
<dbReference type="RefSeq" id="WP_068843728.1">
    <property type="nucleotide sequence ID" value="NZ_FRBT01000004.1"/>
</dbReference>
<gene>
    <name evidence="1" type="ORF">SAMN05444484_104446</name>
</gene>
<evidence type="ECO:0000313" key="1">
    <source>
        <dbReference type="EMBL" id="SHM22989.1"/>
    </source>
</evidence>
<dbReference type="OrthoDB" id="796858at2"/>
<dbReference type="Proteomes" id="UP000184028">
    <property type="component" value="Unassembled WGS sequence"/>
</dbReference>
<sequence>MERILLSLFFVLVFSNFVLGQETSNLEKEEKTNPIIYIEGFGGPAVVKNIGIAGGAELNYQTGKSLFTFRFTNAVGYARVEGDYIIIPKRYKGEDFKEYALLYGRRWLSSNHSYSVSLGISRNNLEIATRDLDDNRFLRDENYYGVPFEANYKWFYSKKKPTLLYYILIPSVGVKFYGNIGKYAFVGVGVTFGFGLNKKY</sequence>
<proteinExistence type="predicted"/>
<dbReference type="STRING" id="946677.SAMN05444484_104446"/>
<evidence type="ECO:0008006" key="3">
    <source>
        <dbReference type="Google" id="ProtNLM"/>
    </source>
</evidence>
<dbReference type="AlphaFoldDB" id="A0A1M7H426"/>
<dbReference type="EMBL" id="FRBT01000004">
    <property type="protein sequence ID" value="SHM22989.1"/>
    <property type="molecule type" value="Genomic_DNA"/>
</dbReference>
<protein>
    <recommendedName>
        <fullName evidence="3">Outer membrane protein beta-barrel domain-containing protein</fullName>
    </recommendedName>
</protein>
<name>A0A1M7H426_9FLAO</name>
<reference evidence="2" key="1">
    <citation type="submission" date="2016-11" db="EMBL/GenBank/DDBJ databases">
        <authorList>
            <person name="Varghese N."/>
            <person name="Submissions S."/>
        </authorList>
    </citation>
    <scope>NUCLEOTIDE SEQUENCE [LARGE SCALE GENOMIC DNA]</scope>
    <source>
        <strain evidence="2">DSM 24724</strain>
    </source>
</reference>
<keyword evidence="2" id="KW-1185">Reference proteome</keyword>